<evidence type="ECO:0000313" key="1">
    <source>
        <dbReference type="EMBL" id="SMF87524.1"/>
    </source>
</evidence>
<reference evidence="1 2" key="1">
    <citation type="submission" date="2017-04" db="EMBL/GenBank/DDBJ databases">
        <authorList>
            <person name="Afonso C.L."/>
            <person name="Miller P.J."/>
            <person name="Scott M.A."/>
            <person name="Spackman E."/>
            <person name="Goraichik I."/>
            <person name="Dimitrov K.M."/>
            <person name="Suarez D.L."/>
            <person name="Swayne D.E."/>
        </authorList>
    </citation>
    <scope>NUCLEOTIDE SEQUENCE [LARGE SCALE GENOMIC DNA]</scope>
    <source>
        <strain evidence="1 2">N3/975</strain>
    </source>
</reference>
<keyword evidence="2" id="KW-1185">Reference proteome</keyword>
<dbReference type="InterPro" id="IPR036505">
    <property type="entry name" value="Amidase/PGRP_sf"/>
</dbReference>
<organism evidence="1 2">
    <name type="scientific">Paenibacillus uliginis N3/975</name>
    <dbReference type="NCBI Taxonomy" id="1313296"/>
    <lineage>
        <taxon>Bacteria</taxon>
        <taxon>Bacillati</taxon>
        <taxon>Bacillota</taxon>
        <taxon>Bacilli</taxon>
        <taxon>Bacillales</taxon>
        <taxon>Paenibacillaceae</taxon>
        <taxon>Paenibacillus</taxon>
    </lineage>
</organism>
<dbReference type="RefSeq" id="WP_208914583.1">
    <property type="nucleotide sequence ID" value="NZ_LT840184.1"/>
</dbReference>
<name>A0A1X7HK36_9BACL</name>
<dbReference type="SUPFAM" id="SSF55846">
    <property type="entry name" value="N-acetylmuramoyl-L-alanine amidase-like"/>
    <property type="match status" value="1"/>
</dbReference>
<evidence type="ECO:0000313" key="2">
    <source>
        <dbReference type="Proteomes" id="UP000192940"/>
    </source>
</evidence>
<dbReference type="GO" id="GO:0008745">
    <property type="term" value="F:N-acetylmuramoyl-L-alanine amidase activity"/>
    <property type="evidence" value="ECO:0007669"/>
    <property type="project" value="InterPro"/>
</dbReference>
<dbReference type="EMBL" id="LT840184">
    <property type="protein sequence ID" value="SMF87524.1"/>
    <property type="molecule type" value="Genomic_DNA"/>
</dbReference>
<dbReference type="GO" id="GO:0009253">
    <property type="term" value="P:peptidoglycan catabolic process"/>
    <property type="evidence" value="ECO:0007669"/>
    <property type="project" value="InterPro"/>
</dbReference>
<dbReference type="Proteomes" id="UP000192940">
    <property type="component" value="Chromosome I"/>
</dbReference>
<gene>
    <name evidence="1" type="ORF">SAMN05661091_3769</name>
</gene>
<accession>A0A1X7HK36</accession>
<protein>
    <submittedName>
        <fullName evidence="1">N-acetylmuramoyl-L-alanine amidase</fullName>
    </submittedName>
</protein>
<proteinExistence type="predicted"/>
<dbReference type="STRING" id="1313296.SAMN05661091_3769"/>
<sequence>MEFEGFVIHHSACEQDHNKERWDFTVQRDGSVSVSPVLKHSEQIHICLEGDFNRDYDAMNIEQKVQLFTACKIISDLSRLYSISPLYLFPHSETCPGAYFPWNALVIYPVDGYH</sequence>
<dbReference type="AlphaFoldDB" id="A0A1X7HK36"/>